<feature type="compositionally biased region" description="Low complexity" evidence="1">
    <location>
        <begin position="1"/>
        <end position="14"/>
    </location>
</feature>
<dbReference type="EnsemblPlants" id="KEH36760">
    <property type="protein sequence ID" value="KEH36760"/>
    <property type="gene ID" value="MTR_2g022120"/>
</dbReference>
<reference evidence="3" key="3">
    <citation type="submission" date="2015-04" db="UniProtKB">
        <authorList>
            <consortium name="EnsemblPlants"/>
        </authorList>
    </citation>
    <scope>IDENTIFICATION</scope>
    <source>
        <strain evidence="3">cv. Jemalong A17</strain>
    </source>
</reference>
<dbReference type="PANTHER" id="PTHR45023:SF13">
    <property type="entry name" value="PUTATIVE-RELATED"/>
    <property type="match status" value="1"/>
</dbReference>
<name>A0A072VF24_MEDTR</name>
<dbReference type="HOGENOM" id="CLU_060433_0_0_1"/>
<organism evidence="2 4">
    <name type="scientific">Medicago truncatula</name>
    <name type="common">Barrel medic</name>
    <name type="synonym">Medicago tribuloides</name>
    <dbReference type="NCBI Taxonomy" id="3880"/>
    <lineage>
        <taxon>Eukaryota</taxon>
        <taxon>Viridiplantae</taxon>
        <taxon>Streptophyta</taxon>
        <taxon>Embryophyta</taxon>
        <taxon>Tracheophyta</taxon>
        <taxon>Spermatophyta</taxon>
        <taxon>Magnoliopsida</taxon>
        <taxon>eudicotyledons</taxon>
        <taxon>Gunneridae</taxon>
        <taxon>Pentapetalae</taxon>
        <taxon>rosids</taxon>
        <taxon>fabids</taxon>
        <taxon>Fabales</taxon>
        <taxon>Fabaceae</taxon>
        <taxon>Papilionoideae</taxon>
        <taxon>50 kb inversion clade</taxon>
        <taxon>NPAAA clade</taxon>
        <taxon>Hologalegina</taxon>
        <taxon>IRL clade</taxon>
        <taxon>Trifolieae</taxon>
        <taxon>Medicago</taxon>
    </lineage>
</organism>
<feature type="region of interest" description="Disordered" evidence="1">
    <location>
        <begin position="1"/>
        <end position="70"/>
    </location>
</feature>
<sequence length="395" mass="45667">MDPTNNQSNTQNSSDYPFSYQNQFPNSHPQNPNQFPNQYPQNPNQFLNQHPQNPNQFPNQNPQNMSNFGFASNFNHPSFVPNNFNPYFRSMMGYSSQTPPFNGYMPMVNENFQSVGEYPEFSSQINRGGMTRDNEVAPTPEDTTPKSKRNQQPSWNTEQNLVLISGWIKYGTCSVVGRNQTSESYWGKIAEYCNEHCSFDSPRDVVACRNRFNYMNKLINKWVGAYDSAKRMQGSGWSEDDVFKKAQELYGCGKNVQFTLMEEWRALRDQPRYGSQVGGNVDSGSSGSKRSYEDSVGSSARPMGRDAAKKKGKKKSKGETLEKVEKEWVQFKELKEQEIEQLKELTLVKQQKNKLLQEKTQAKKMKMYLKLRDEEHLDDRKNELLGKLERELFEN</sequence>
<reference evidence="2 4" key="2">
    <citation type="journal article" date="2014" name="BMC Genomics">
        <title>An improved genome release (version Mt4.0) for the model legume Medicago truncatula.</title>
        <authorList>
            <person name="Tang H."/>
            <person name="Krishnakumar V."/>
            <person name="Bidwell S."/>
            <person name="Rosen B."/>
            <person name="Chan A."/>
            <person name="Zhou S."/>
            <person name="Gentzbittel L."/>
            <person name="Childs K.L."/>
            <person name="Yandell M."/>
            <person name="Gundlach H."/>
            <person name="Mayer K.F."/>
            <person name="Schwartz D.C."/>
            <person name="Town C.D."/>
        </authorList>
    </citation>
    <scope>GENOME REANNOTATION</scope>
    <source>
        <strain evidence="2">A17</strain>
        <strain evidence="3 4">cv. Jemalong A17</strain>
    </source>
</reference>
<feature type="region of interest" description="Disordered" evidence="1">
    <location>
        <begin position="272"/>
        <end position="319"/>
    </location>
</feature>
<evidence type="ECO:0000256" key="1">
    <source>
        <dbReference type="SAM" id="MobiDB-lite"/>
    </source>
</evidence>
<evidence type="ECO:0000313" key="4">
    <source>
        <dbReference type="Proteomes" id="UP000002051"/>
    </source>
</evidence>
<dbReference type="Proteomes" id="UP000002051">
    <property type="component" value="Chromosome 2"/>
</dbReference>
<evidence type="ECO:0000313" key="3">
    <source>
        <dbReference type="EnsemblPlants" id="KEH36760"/>
    </source>
</evidence>
<protein>
    <recommendedName>
        <fullName evidence="5">No apical meristem-associated C-terminal domain-containing protein</fullName>
    </recommendedName>
</protein>
<evidence type="ECO:0000313" key="2">
    <source>
        <dbReference type="EMBL" id="KEH36760.1"/>
    </source>
</evidence>
<feature type="region of interest" description="Disordered" evidence="1">
    <location>
        <begin position="126"/>
        <end position="155"/>
    </location>
</feature>
<feature type="compositionally biased region" description="Low complexity" evidence="1">
    <location>
        <begin position="274"/>
        <end position="288"/>
    </location>
</feature>
<accession>A0A072VF24</accession>
<keyword evidence="4" id="KW-1185">Reference proteome</keyword>
<feature type="compositionally biased region" description="Low complexity" evidence="1">
    <location>
        <begin position="21"/>
        <end position="64"/>
    </location>
</feature>
<dbReference type="AlphaFoldDB" id="A0A072VF24"/>
<dbReference type="PANTHER" id="PTHR45023">
    <property type="match status" value="1"/>
</dbReference>
<dbReference type="EMBL" id="CM001218">
    <property type="protein sequence ID" value="KEH36760.1"/>
    <property type="molecule type" value="Genomic_DNA"/>
</dbReference>
<gene>
    <name evidence="2" type="ordered locus">MTR_2g022120</name>
</gene>
<reference evidence="2 4" key="1">
    <citation type="journal article" date="2011" name="Nature">
        <title>The Medicago genome provides insight into the evolution of rhizobial symbioses.</title>
        <authorList>
            <person name="Young N.D."/>
            <person name="Debelle F."/>
            <person name="Oldroyd G.E."/>
            <person name="Geurts R."/>
            <person name="Cannon S.B."/>
            <person name="Udvardi M.K."/>
            <person name="Benedito V.A."/>
            <person name="Mayer K.F."/>
            <person name="Gouzy J."/>
            <person name="Schoof H."/>
            <person name="Van de Peer Y."/>
            <person name="Proost S."/>
            <person name="Cook D.R."/>
            <person name="Meyers B.C."/>
            <person name="Spannagl M."/>
            <person name="Cheung F."/>
            <person name="De Mita S."/>
            <person name="Krishnakumar V."/>
            <person name="Gundlach H."/>
            <person name="Zhou S."/>
            <person name="Mudge J."/>
            <person name="Bharti A.K."/>
            <person name="Murray J.D."/>
            <person name="Naoumkina M.A."/>
            <person name="Rosen B."/>
            <person name="Silverstein K.A."/>
            <person name="Tang H."/>
            <person name="Rombauts S."/>
            <person name="Zhao P.X."/>
            <person name="Zhou P."/>
            <person name="Barbe V."/>
            <person name="Bardou P."/>
            <person name="Bechner M."/>
            <person name="Bellec A."/>
            <person name="Berger A."/>
            <person name="Berges H."/>
            <person name="Bidwell S."/>
            <person name="Bisseling T."/>
            <person name="Choisne N."/>
            <person name="Couloux A."/>
            <person name="Denny R."/>
            <person name="Deshpande S."/>
            <person name="Dai X."/>
            <person name="Doyle J.J."/>
            <person name="Dudez A.M."/>
            <person name="Farmer A.D."/>
            <person name="Fouteau S."/>
            <person name="Franken C."/>
            <person name="Gibelin C."/>
            <person name="Gish J."/>
            <person name="Goldstein S."/>
            <person name="Gonzalez A.J."/>
            <person name="Green P.J."/>
            <person name="Hallab A."/>
            <person name="Hartog M."/>
            <person name="Hua A."/>
            <person name="Humphray S.J."/>
            <person name="Jeong D.H."/>
            <person name="Jing Y."/>
            <person name="Jocker A."/>
            <person name="Kenton S.M."/>
            <person name="Kim D.J."/>
            <person name="Klee K."/>
            <person name="Lai H."/>
            <person name="Lang C."/>
            <person name="Lin S."/>
            <person name="Macmil S.L."/>
            <person name="Magdelenat G."/>
            <person name="Matthews L."/>
            <person name="McCorrison J."/>
            <person name="Monaghan E.L."/>
            <person name="Mun J.H."/>
            <person name="Najar F.Z."/>
            <person name="Nicholson C."/>
            <person name="Noirot C."/>
            <person name="O'Bleness M."/>
            <person name="Paule C.R."/>
            <person name="Poulain J."/>
            <person name="Prion F."/>
            <person name="Qin B."/>
            <person name="Qu C."/>
            <person name="Retzel E.F."/>
            <person name="Riddle C."/>
            <person name="Sallet E."/>
            <person name="Samain S."/>
            <person name="Samson N."/>
            <person name="Sanders I."/>
            <person name="Saurat O."/>
            <person name="Scarpelli C."/>
            <person name="Schiex T."/>
            <person name="Segurens B."/>
            <person name="Severin A.J."/>
            <person name="Sherrier D.J."/>
            <person name="Shi R."/>
            <person name="Sims S."/>
            <person name="Singer S.R."/>
            <person name="Sinharoy S."/>
            <person name="Sterck L."/>
            <person name="Viollet A."/>
            <person name="Wang B.B."/>
            <person name="Wang K."/>
            <person name="Wang M."/>
            <person name="Wang X."/>
            <person name="Warfsmann J."/>
            <person name="Weissenbach J."/>
            <person name="White D.D."/>
            <person name="White J.D."/>
            <person name="Wiley G.B."/>
            <person name="Wincker P."/>
            <person name="Xing Y."/>
            <person name="Yang L."/>
            <person name="Yao Z."/>
            <person name="Ying F."/>
            <person name="Zhai J."/>
            <person name="Zhou L."/>
            <person name="Zuber A."/>
            <person name="Denarie J."/>
            <person name="Dixon R.A."/>
            <person name="May G.D."/>
            <person name="Schwartz D.C."/>
            <person name="Rogers J."/>
            <person name="Quetier F."/>
            <person name="Town C.D."/>
            <person name="Roe B.A."/>
        </authorList>
    </citation>
    <scope>NUCLEOTIDE SEQUENCE [LARGE SCALE GENOMIC DNA]</scope>
    <source>
        <strain evidence="2">A17</strain>
        <strain evidence="3 4">cv. Jemalong A17</strain>
    </source>
</reference>
<evidence type="ECO:0008006" key="5">
    <source>
        <dbReference type="Google" id="ProtNLM"/>
    </source>
</evidence>
<proteinExistence type="predicted"/>